<evidence type="ECO:0000313" key="3">
    <source>
        <dbReference type="EMBL" id="KAF2724992.1"/>
    </source>
</evidence>
<evidence type="ECO:0000256" key="2">
    <source>
        <dbReference type="SAM" id="Phobius"/>
    </source>
</evidence>
<feature type="compositionally biased region" description="Basic and acidic residues" evidence="1">
    <location>
        <begin position="93"/>
        <end position="114"/>
    </location>
</feature>
<dbReference type="Proteomes" id="UP000799441">
    <property type="component" value="Unassembled WGS sequence"/>
</dbReference>
<reference evidence="3" key="1">
    <citation type="journal article" date="2020" name="Stud. Mycol.">
        <title>101 Dothideomycetes genomes: a test case for predicting lifestyles and emergence of pathogens.</title>
        <authorList>
            <person name="Haridas S."/>
            <person name="Albert R."/>
            <person name="Binder M."/>
            <person name="Bloem J."/>
            <person name="Labutti K."/>
            <person name="Salamov A."/>
            <person name="Andreopoulos B."/>
            <person name="Baker S."/>
            <person name="Barry K."/>
            <person name="Bills G."/>
            <person name="Bluhm B."/>
            <person name="Cannon C."/>
            <person name="Castanera R."/>
            <person name="Culley D."/>
            <person name="Daum C."/>
            <person name="Ezra D."/>
            <person name="Gonzalez J."/>
            <person name="Henrissat B."/>
            <person name="Kuo A."/>
            <person name="Liang C."/>
            <person name="Lipzen A."/>
            <person name="Lutzoni F."/>
            <person name="Magnuson J."/>
            <person name="Mondo S."/>
            <person name="Nolan M."/>
            <person name="Ohm R."/>
            <person name="Pangilinan J."/>
            <person name="Park H.-J."/>
            <person name="Ramirez L."/>
            <person name="Alfaro M."/>
            <person name="Sun H."/>
            <person name="Tritt A."/>
            <person name="Yoshinaga Y."/>
            <person name="Zwiers L.-H."/>
            <person name="Turgeon B."/>
            <person name="Goodwin S."/>
            <person name="Spatafora J."/>
            <person name="Crous P."/>
            <person name="Grigoriev I."/>
        </authorList>
    </citation>
    <scope>NUCLEOTIDE SEQUENCE</scope>
    <source>
        <strain evidence="3">CBS 116435</strain>
    </source>
</reference>
<keyword evidence="4" id="KW-1185">Reference proteome</keyword>
<feature type="compositionally biased region" description="Basic and acidic residues" evidence="1">
    <location>
        <begin position="445"/>
        <end position="459"/>
    </location>
</feature>
<feature type="compositionally biased region" description="Basic and acidic residues" evidence="1">
    <location>
        <begin position="30"/>
        <end position="52"/>
    </location>
</feature>
<feature type="transmembrane region" description="Helical" evidence="2">
    <location>
        <begin position="411"/>
        <end position="435"/>
    </location>
</feature>
<name>A0A9P4UQX2_9PEZI</name>
<organism evidence="3 4">
    <name type="scientific">Polychaeton citri CBS 116435</name>
    <dbReference type="NCBI Taxonomy" id="1314669"/>
    <lineage>
        <taxon>Eukaryota</taxon>
        <taxon>Fungi</taxon>
        <taxon>Dikarya</taxon>
        <taxon>Ascomycota</taxon>
        <taxon>Pezizomycotina</taxon>
        <taxon>Dothideomycetes</taxon>
        <taxon>Dothideomycetidae</taxon>
        <taxon>Capnodiales</taxon>
        <taxon>Capnodiaceae</taxon>
        <taxon>Polychaeton</taxon>
    </lineage>
</organism>
<protein>
    <submittedName>
        <fullName evidence="3">Uncharacterized protein</fullName>
    </submittedName>
</protein>
<keyword evidence="2" id="KW-0472">Membrane</keyword>
<feature type="compositionally biased region" description="Basic and acidic residues" evidence="1">
    <location>
        <begin position="176"/>
        <end position="191"/>
    </location>
</feature>
<accession>A0A9P4UQX2</accession>
<comment type="caution">
    <text evidence="3">The sequence shown here is derived from an EMBL/GenBank/DDBJ whole genome shotgun (WGS) entry which is preliminary data.</text>
</comment>
<gene>
    <name evidence="3" type="ORF">K431DRAFT_281469</name>
</gene>
<feature type="compositionally biased region" description="Acidic residues" evidence="1">
    <location>
        <begin position="468"/>
        <end position="477"/>
    </location>
</feature>
<feature type="compositionally biased region" description="Low complexity" evidence="1">
    <location>
        <begin position="363"/>
        <end position="376"/>
    </location>
</feature>
<dbReference type="AlphaFoldDB" id="A0A9P4UQX2"/>
<dbReference type="EMBL" id="MU003769">
    <property type="protein sequence ID" value="KAF2724992.1"/>
    <property type="molecule type" value="Genomic_DNA"/>
</dbReference>
<keyword evidence="2" id="KW-1133">Transmembrane helix</keyword>
<sequence length="534" mass="58196">MSSYFTLPSFARASKNKAELEKTNPQQPILKDEDEKFLERVTSGDHDGKGSEDVQPETISDEGKVIMAPKGAQEREDVPAEQAILPETQPEQPQRETDPEAKNEQQTDPIESKPTKSKRRSFDLPSQEEAEAATKGFPRDEDPKQAPQAPVRAGETSWKSYLPKLSGRTTANKSAAETEKGEEGSEEKPTWKEYASSYVPSTSSLPSMPNLPSLSWQNNKDAQPSPVYNEDGTIDEAATKEKQQQEVSVLLDNLNASQINNRVFSLSGPMQNYYGRFTECLRDTINGAPTAYDDMDKLMKDAGPHLQKQFESMPPFVQTLVKSLPAKLSTTLGPELLAAASEKPGADAKARLAQASKSSSSAAAVESVAEGSTGSGKKQKKKTPGMKKLISEKGAVTSALSNIVNFIKLRFPFLASATNVLMSLAVFILMLVFWYCHKRGRETRLAKEAEDQEASRVEAEGGGTSTPEEYDESDSDESPEKDVDLDPEQQQASEKVAEDFKNGLQGSDGDAATKQDIVNKADPSAVPLPDDAPK</sequence>
<feature type="region of interest" description="Disordered" evidence="1">
    <location>
        <begin position="13"/>
        <end position="231"/>
    </location>
</feature>
<feature type="region of interest" description="Disordered" evidence="1">
    <location>
        <begin position="445"/>
        <end position="534"/>
    </location>
</feature>
<keyword evidence="2" id="KW-0812">Transmembrane</keyword>
<proteinExistence type="predicted"/>
<feature type="region of interest" description="Disordered" evidence="1">
    <location>
        <begin position="363"/>
        <end position="387"/>
    </location>
</feature>
<feature type="compositionally biased region" description="Low complexity" evidence="1">
    <location>
        <begin position="196"/>
        <end position="215"/>
    </location>
</feature>
<evidence type="ECO:0000256" key="1">
    <source>
        <dbReference type="SAM" id="MobiDB-lite"/>
    </source>
</evidence>
<dbReference type="OrthoDB" id="5398191at2759"/>
<evidence type="ECO:0000313" key="4">
    <source>
        <dbReference type="Proteomes" id="UP000799441"/>
    </source>
</evidence>